<feature type="region of interest" description="Disordered" evidence="1">
    <location>
        <begin position="1"/>
        <end position="32"/>
    </location>
</feature>
<evidence type="ECO:0000256" key="2">
    <source>
        <dbReference type="SAM" id="Phobius"/>
    </source>
</evidence>
<keyword evidence="2" id="KW-1133">Transmembrane helix</keyword>
<dbReference type="AlphaFoldDB" id="A0AAD4QFC0"/>
<feature type="compositionally biased region" description="Basic and acidic residues" evidence="1">
    <location>
        <begin position="1"/>
        <end position="13"/>
    </location>
</feature>
<dbReference type="EMBL" id="JAKELL010000002">
    <property type="protein sequence ID" value="KAH9000450.1"/>
    <property type="molecule type" value="Genomic_DNA"/>
</dbReference>
<dbReference type="Pfam" id="PF20153">
    <property type="entry name" value="DUF6535"/>
    <property type="match status" value="1"/>
</dbReference>
<feature type="transmembrane region" description="Helical" evidence="2">
    <location>
        <begin position="199"/>
        <end position="216"/>
    </location>
</feature>
<protein>
    <recommendedName>
        <fullName evidence="3">DUF6535 domain-containing protein</fullName>
    </recommendedName>
</protein>
<feature type="transmembrane region" description="Helical" evidence="2">
    <location>
        <begin position="134"/>
        <end position="153"/>
    </location>
</feature>
<keyword evidence="2" id="KW-0812">Transmembrane</keyword>
<proteinExistence type="predicted"/>
<feature type="domain" description="DUF6535" evidence="3">
    <location>
        <begin position="58"/>
        <end position="215"/>
    </location>
</feature>
<evidence type="ECO:0000259" key="3">
    <source>
        <dbReference type="Pfam" id="PF20153"/>
    </source>
</evidence>
<sequence>MSLRNSIEKRVQESTKIPNNGGSGGSSQGAEPRNEALITGIRSLEQEKDANAVIITASAICASLVWCIIRSIPNLQAARATQKINYYHDLYAAFLSHVPQTNSLTSPQVAVPPTPYAPDPALASSGLDLLWANVYWTTSLVFGLSAIFIAVLVKTRIRDYRVVIQRRGRPPLEAQIQESLGGDAGAWYMFEETDTMYRLLQVSLVVLPLGHVSYLYPLGAMIFIPTVVSGLLYVFGVIGPTVRPEQPPRSPSSG</sequence>
<name>A0AAD4QFC0_9AGAM</name>
<dbReference type="Proteomes" id="UP001201163">
    <property type="component" value="Unassembled WGS sequence"/>
</dbReference>
<evidence type="ECO:0000256" key="1">
    <source>
        <dbReference type="SAM" id="MobiDB-lite"/>
    </source>
</evidence>
<dbReference type="InterPro" id="IPR045338">
    <property type="entry name" value="DUF6535"/>
</dbReference>
<gene>
    <name evidence="4" type="ORF">EDB92DRAFT_505002</name>
</gene>
<accession>A0AAD4QFC0</accession>
<reference evidence="4" key="1">
    <citation type="submission" date="2022-01" db="EMBL/GenBank/DDBJ databases">
        <title>Comparative genomics reveals a dynamic genome evolution in the ectomycorrhizal milk-cap (Lactarius) mushrooms.</title>
        <authorList>
            <consortium name="DOE Joint Genome Institute"/>
            <person name="Lebreton A."/>
            <person name="Tang N."/>
            <person name="Kuo A."/>
            <person name="LaButti K."/>
            <person name="Drula E."/>
            <person name="Barry K."/>
            <person name="Clum A."/>
            <person name="Lipzen A."/>
            <person name="Mousain D."/>
            <person name="Ng V."/>
            <person name="Wang R."/>
            <person name="Wang X."/>
            <person name="Dai Y."/>
            <person name="Henrissat B."/>
            <person name="Grigoriev I.V."/>
            <person name="Guerin-Laguette A."/>
            <person name="Yu F."/>
            <person name="Martin F.M."/>
        </authorList>
    </citation>
    <scope>NUCLEOTIDE SEQUENCE</scope>
    <source>
        <strain evidence="4">QP</strain>
    </source>
</reference>
<keyword evidence="5" id="KW-1185">Reference proteome</keyword>
<feature type="transmembrane region" description="Helical" evidence="2">
    <location>
        <begin position="52"/>
        <end position="72"/>
    </location>
</feature>
<organism evidence="4 5">
    <name type="scientific">Lactarius akahatsu</name>
    <dbReference type="NCBI Taxonomy" id="416441"/>
    <lineage>
        <taxon>Eukaryota</taxon>
        <taxon>Fungi</taxon>
        <taxon>Dikarya</taxon>
        <taxon>Basidiomycota</taxon>
        <taxon>Agaricomycotina</taxon>
        <taxon>Agaricomycetes</taxon>
        <taxon>Russulales</taxon>
        <taxon>Russulaceae</taxon>
        <taxon>Lactarius</taxon>
    </lineage>
</organism>
<keyword evidence="2" id="KW-0472">Membrane</keyword>
<evidence type="ECO:0000313" key="5">
    <source>
        <dbReference type="Proteomes" id="UP001201163"/>
    </source>
</evidence>
<evidence type="ECO:0000313" key="4">
    <source>
        <dbReference type="EMBL" id="KAH9000450.1"/>
    </source>
</evidence>
<comment type="caution">
    <text evidence="4">The sequence shown here is derived from an EMBL/GenBank/DDBJ whole genome shotgun (WGS) entry which is preliminary data.</text>
</comment>